<evidence type="ECO:0000259" key="11">
    <source>
        <dbReference type="Pfam" id="PF07687"/>
    </source>
</evidence>
<dbReference type="GO" id="GO:0046872">
    <property type="term" value="F:metal ion binding"/>
    <property type="evidence" value="ECO:0007669"/>
    <property type="project" value="UniProtKB-KW"/>
</dbReference>
<dbReference type="GO" id="GO:0005737">
    <property type="term" value="C:cytoplasm"/>
    <property type="evidence" value="ECO:0007669"/>
    <property type="project" value="UniProtKB-SubCell"/>
</dbReference>
<dbReference type="PANTHER" id="PTHR45892:SF1">
    <property type="entry name" value="AMINOACYLASE-1"/>
    <property type="match status" value="1"/>
</dbReference>
<accession>A0AAV4AJQ2</accession>
<dbReference type="GO" id="GO:0004046">
    <property type="term" value="F:aminoacylase activity"/>
    <property type="evidence" value="ECO:0007669"/>
    <property type="project" value="UniProtKB-EC"/>
</dbReference>
<comment type="cofactor">
    <cofactor evidence="10">
        <name>Zn(2+)</name>
        <dbReference type="ChEBI" id="CHEBI:29105"/>
    </cofactor>
    <text evidence="10">Binds 2 Zn(2+) ions per subunit.</text>
</comment>
<dbReference type="FunFam" id="1.10.150.900:FF:000001">
    <property type="entry name" value="Aminoacylase-1, putative"/>
    <property type="match status" value="1"/>
</dbReference>
<dbReference type="EC" id="3.5.1.14" evidence="3"/>
<feature type="binding site" evidence="10">
    <location>
        <position position="110"/>
    </location>
    <ligand>
        <name>Zn(2+)</name>
        <dbReference type="ChEBI" id="CHEBI:29105"/>
        <label>2</label>
    </ligand>
</feature>
<feature type="domain" description="Peptidase M20 dimerisation" evidence="11">
    <location>
        <begin position="184"/>
        <end position="296"/>
    </location>
</feature>
<feature type="active site" evidence="9">
    <location>
        <position position="79"/>
    </location>
</feature>
<keyword evidence="6" id="KW-0378">Hydrolase</keyword>
<dbReference type="PROSITE" id="PS00759">
    <property type="entry name" value="ARGE_DAPE_CPG2_2"/>
    <property type="match status" value="1"/>
</dbReference>
<feature type="binding site" evidence="10">
    <location>
        <position position="145"/>
    </location>
    <ligand>
        <name>Zn(2+)</name>
        <dbReference type="ChEBI" id="CHEBI:29105"/>
        <label>2</label>
    </ligand>
</feature>
<dbReference type="InterPro" id="IPR010159">
    <property type="entry name" value="N-acyl_aa_amidohydrolase"/>
</dbReference>
<dbReference type="Pfam" id="PF07687">
    <property type="entry name" value="M20_dimer"/>
    <property type="match status" value="1"/>
</dbReference>
<comment type="similarity">
    <text evidence="2">Belongs to the peptidase M20A family.</text>
</comment>
<keyword evidence="4" id="KW-0963">Cytoplasm</keyword>
<dbReference type="PANTHER" id="PTHR45892">
    <property type="entry name" value="AMINOACYLASE-1"/>
    <property type="match status" value="1"/>
</dbReference>
<dbReference type="SUPFAM" id="SSF55031">
    <property type="entry name" value="Bacterial exopeptidase dimerisation domain"/>
    <property type="match status" value="1"/>
</dbReference>
<dbReference type="AlphaFoldDB" id="A0AAV4AJQ2"/>
<evidence type="ECO:0000256" key="3">
    <source>
        <dbReference type="ARBA" id="ARBA00011913"/>
    </source>
</evidence>
<evidence type="ECO:0000256" key="8">
    <source>
        <dbReference type="ARBA" id="ARBA00029656"/>
    </source>
</evidence>
<dbReference type="InterPro" id="IPR011650">
    <property type="entry name" value="Peptidase_M20_dimer"/>
</dbReference>
<dbReference type="GO" id="GO:0006520">
    <property type="term" value="P:amino acid metabolic process"/>
    <property type="evidence" value="ECO:0007669"/>
    <property type="project" value="InterPro"/>
</dbReference>
<name>A0AAV4AJQ2_9GAST</name>
<evidence type="ECO:0000256" key="5">
    <source>
        <dbReference type="ARBA" id="ARBA00022723"/>
    </source>
</evidence>
<evidence type="ECO:0000313" key="12">
    <source>
        <dbReference type="EMBL" id="GFO07477.1"/>
    </source>
</evidence>
<dbReference type="Gene3D" id="3.40.630.10">
    <property type="entry name" value="Zn peptidases"/>
    <property type="match status" value="1"/>
</dbReference>
<dbReference type="SUPFAM" id="SSF53187">
    <property type="entry name" value="Zn-dependent exopeptidases"/>
    <property type="match status" value="1"/>
</dbReference>
<gene>
    <name evidence="12" type="ORF">PoB_003398200</name>
</gene>
<comment type="caution">
    <text evidence="12">The sequence shown here is derived from an EMBL/GenBank/DDBJ whole genome shotgun (WGS) entry which is preliminary data.</text>
</comment>
<comment type="subcellular location">
    <subcellularLocation>
        <location evidence="1">Cytoplasm</location>
    </subcellularLocation>
</comment>
<dbReference type="Pfam" id="PF01546">
    <property type="entry name" value="Peptidase_M20"/>
    <property type="match status" value="1"/>
</dbReference>
<dbReference type="PIRSF" id="PIRSF036696">
    <property type="entry name" value="ACY-1"/>
    <property type="match status" value="1"/>
</dbReference>
<proteinExistence type="inferred from homology"/>
<feature type="binding site" evidence="10">
    <location>
        <position position="77"/>
    </location>
    <ligand>
        <name>Zn(2+)</name>
        <dbReference type="ChEBI" id="CHEBI:29105"/>
        <label>1</label>
    </ligand>
</feature>
<evidence type="ECO:0000313" key="13">
    <source>
        <dbReference type="Proteomes" id="UP000735302"/>
    </source>
</evidence>
<evidence type="ECO:0000256" key="2">
    <source>
        <dbReference type="ARBA" id="ARBA00006247"/>
    </source>
</evidence>
<dbReference type="Gene3D" id="1.10.150.900">
    <property type="match status" value="1"/>
</dbReference>
<dbReference type="FunFam" id="3.40.630.10:FF:000019">
    <property type="entry name" value="Aminoacylase 1"/>
    <property type="match status" value="1"/>
</dbReference>
<organism evidence="12 13">
    <name type="scientific">Plakobranchus ocellatus</name>
    <dbReference type="NCBI Taxonomy" id="259542"/>
    <lineage>
        <taxon>Eukaryota</taxon>
        <taxon>Metazoa</taxon>
        <taxon>Spiralia</taxon>
        <taxon>Lophotrochozoa</taxon>
        <taxon>Mollusca</taxon>
        <taxon>Gastropoda</taxon>
        <taxon>Heterobranchia</taxon>
        <taxon>Euthyneura</taxon>
        <taxon>Panpulmonata</taxon>
        <taxon>Sacoglossa</taxon>
        <taxon>Placobranchoidea</taxon>
        <taxon>Plakobranchidae</taxon>
        <taxon>Plakobranchus</taxon>
    </lineage>
</organism>
<feature type="binding site" evidence="10">
    <location>
        <position position="369"/>
    </location>
    <ligand>
        <name>Zn(2+)</name>
        <dbReference type="ChEBI" id="CHEBI:29105"/>
        <label>2</label>
    </ligand>
</feature>
<evidence type="ECO:0000256" key="1">
    <source>
        <dbReference type="ARBA" id="ARBA00004496"/>
    </source>
</evidence>
<dbReference type="CDD" id="cd05646">
    <property type="entry name" value="M20_AcylaseI_like"/>
    <property type="match status" value="1"/>
</dbReference>
<dbReference type="FunFam" id="3.30.70.360:FF:000005">
    <property type="entry name" value="Putative Aminoacylase-1"/>
    <property type="match status" value="1"/>
</dbReference>
<dbReference type="Proteomes" id="UP000735302">
    <property type="component" value="Unassembled WGS sequence"/>
</dbReference>
<feature type="binding site" evidence="10">
    <location>
        <position position="171"/>
    </location>
    <ligand>
        <name>Zn(2+)</name>
        <dbReference type="ChEBI" id="CHEBI:29105"/>
        <label>1</label>
    </ligand>
</feature>
<dbReference type="EMBL" id="BLXT01003865">
    <property type="protein sequence ID" value="GFO07477.1"/>
    <property type="molecule type" value="Genomic_DNA"/>
</dbReference>
<sequence>MAEEEHPSVSRFREYLRINTMHPNPNYYPALEFFKKQASEMGLEFKIIESGIESKPLGLMTWRGSNPDLKAIMLSSHMDVVPVFPNEWKYEPFSAHKDDKGDIYARGSQDMKCVASWYLEAIRRLKSEGQTFARTIHLLFTPDEEIGSKPLEKFVQTQEFKNLNLCFGLDEGIASPGNKMRVFYGERSVWWFKITSRGPPGHASAFIENTAVKKLHNVIGYCLAFRDEQEKLYKANTAAGLGAVTTLNVTILEGGVQPNVVPASMSACIDMRLPPTMTPSEMKAQIRKWCEDAGPEVDYEIIVESHSVETASLTEDNPWWVTFRDVCKSVDLEIQTEIFPAATDSRFYRKNGVQVLGFSPMNNTPILLHDHNEFLNEKVFLRGIDIYCKLIPALADLQQQDLA</sequence>
<evidence type="ECO:0000256" key="10">
    <source>
        <dbReference type="PIRSR" id="PIRSR036696-2"/>
    </source>
</evidence>
<protein>
    <recommendedName>
        <fullName evidence="3">N-acyl-aliphatic-L-amino acid amidohydrolase</fullName>
        <ecNumber evidence="3">3.5.1.14</ecNumber>
    </recommendedName>
    <alternativeName>
        <fullName evidence="8">N-acyl-L-amino-acid amidohydrolase</fullName>
    </alternativeName>
</protein>
<evidence type="ECO:0000256" key="4">
    <source>
        <dbReference type="ARBA" id="ARBA00022490"/>
    </source>
</evidence>
<dbReference type="InterPro" id="IPR002933">
    <property type="entry name" value="Peptidase_M20"/>
</dbReference>
<feature type="binding site" evidence="10">
    <location>
        <position position="110"/>
    </location>
    <ligand>
        <name>Zn(2+)</name>
        <dbReference type="ChEBI" id="CHEBI:29105"/>
        <label>1</label>
    </ligand>
</feature>
<dbReference type="InterPro" id="IPR036264">
    <property type="entry name" value="Bact_exopeptidase_dim_dom"/>
</dbReference>
<evidence type="ECO:0000256" key="7">
    <source>
        <dbReference type="ARBA" id="ARBA00022833"/>
    </source>
</evidence>
<keyword evidence="13" id="KW-1185">Reference proteome</keyword>
<evidence type="ECO:0000256" key="9">
    <source>
        <dbReference type="PIRSR" id="PIRSR036696-1"/>
    </source>
</evidence>
<keyword evidence="7 10" id="KW-0862">Zinc</keyword>
<evidence type="ECO:0000256" key="6">
    <source>
        <dbReference type="ARBA" id="ARBA00022801"/>
    </source>
</evidence>
<dbReference type="NCBIfam" id="TIGR01880">
    <property type="entry name" value="Ac-peptdase-euk"/>
    <property type="match status" value="1"/>
</dbReference>
<dbReference type="InterPro" id="IPR052083">
    <property type="entry name" value="Aminoacylase-1_M20A"/>
</dbReference>
<keyword evidence="5 10" id="KW-0479">Metal-binding</keyword>
<dbReference type="InterPro" id="IPR001261">
    <property type="entry name" value="ArgE/DapE_CS"/>
</dbReference>
<dbReference type="Gene3D" id="3.30.70.360">
    <property type="match status" value="1"/>
</dbReference>
<dbReference type="PROSITE" id="PS00758">
    <property type="entry name" value="ARGE_DAPE_CPG2_1"/>
    <property type="match status" value="1"/>
</dbReference>
<reference evidence="12 13" key="1">
    <citation type="journal article" date="2021" name="Elife">
        <title>Chloroplast acquisition without the gene transfer in kleptoplastic sea slugs, Plakobranchus ocellatus.</title>
        <authorList>
            <person name="Maeda T."/>
            <person name="Takahashi S."/>
            <person name="Yoshida T."/>
            <person name="Shimamura S."/>
            <person name="Takaki Y."/>
            <person name="Nagai Y."/>
            <person name="Toyoda A."/>
            <person name="Suzuki Y."/>
            <person name="Arimoto A."/>
            <person name="Ishii H."/>
            <person name="Satoh N."/>
            <person name="Nishiyama T."/>
            <person name="Hasebe M."/>
            <person name="Maruyama T."/>
            <person name="Minagawa J."/>
            <person name="Obokata J."/>
            <person name="Shigenobu S."/>
        </authorList>
    </citation>
    <scope>NUCLEOTIDE SEQUENCE [LARGE SCALE GENOMIC DNA]</scope>
</reference>
<feature type="active site" description="Proton acceptor" evidence="9">
    <location>
        <position position="144"/>
    </location>
</feature>